<feature type="region of interest" description="Disordered" evidence="1">
    <location>
        <begin position="145"/>
        <end position="182"/>
    </location>
</feature>
<dbReference type="GO" id="GO:0005509">
    <property type="term" value="F:calcium ion binding"/>
    <property type="evidence" value="ECO:0007669"/>
    <property type="project" value="InterPro"/>
</dbReference>
<dbReference type="Pfam" id="PF13202">
    <property type="entry name" value="EF-hand_5"/>
    <property type="match status" value="1"/>
</dbReference>
<keyword evidence="4" id="KW-1185">Reference proteome</keyword>
<dbReference type="AlphaFoldDB" id="A0A558R0G4"/>
<evidence type="ECO:0000313" key="3">
    <source>
        <dbReference type="EMBL" id="TVV72883.1"/>
    </source>
</evidence>
<dbReference type="InterPro" id="IPR002048">
    <property type="entry name" value="EF_hand_dom"/>
</dbReference>
<dbReference type="InterPro" id="IPR018247">
    <property type="entry name" value="EF_Hand_1_Ca_BS"/>
</dbReference>
<evidence type="ECO:0000259" key="2">
    <source>
        <dbReference type="Pfam" id="PF13202"/>
    </source>
</evidence>
<dbReference type="Proteomes" id="UP000318681">
    <property type="component" value="Unassembled WGS sequence"/>
</dbReference>
<dbReference type="OrthoDB" id="7365540at2"/>
<proteinExistence type="predicted"/>
<evidence type="ECO:0000313" key="4">
    <source>
        <dbReference type="Proteomes" id="UP000318681"/>
    </source>
</evidence>
<dbReference type="EMBL" id="VNIM01000055">
    <property type="protein sequence ID" value="TVV72883.1"/>
    <property type="molecule type" value="Genomic_DNA"/>
</dbReference>
<feature type="domain" description="EF-hand" evidence="2">
    <location>
        <begin position="17"/>
        <end position="36"/>
    </location>
</feature>
<comment type="caution">
    <text evidence="3">The sequence shown here is derived from an EMBL/GenBank/DDBJ whole genome shotgun (WGS) entry which is preliminary data.</text>
</comment>
<gene>
    <name evidence="3" type="ORF">FOY91_13410</name>
</gene>
<evidence type="ECO:0000256" key="1">
    <source>
        <dbReference type="SAM" id="MobiDB-lite"/>
    </source>
</evidence>
<accession>A0A558R0G4</accession>
<dbReference type="PROSITE" id="PS00018">
    <property type="entry name" value="EF_HAND_1"/>
    <property type="match status" value="1"/>
</dbReference>
<organism evidence="3 4">
    <name type="scientific">Alterirhizorhabdus solaris</name>
    <dbReference type="NCBI Taxonomy" id="2529389"/>
    <lineage>
        <taxon>Bacteria</taxon>
        <taxon>Pseudomonadati</taxon>
        <taxon>Pseudomonadota</taxon>
        <taxon>Alphaproteobacteria</taxon>
        <taxon>Sphingomonadales</taxon>
        <taxon>Rhizorhabdaceae</taxon>
        <taxon>Alterirhizorhabdus</taxon>
    </lineage>
</organism>
<sequence>MGQPFRAAADAADPAGAWFAQADADRDGRITPAEFAADADRFFTTLDTDRDGELIPAEVSAYERNVAPEIRLYAPRAPGPLRAPTRKERKAAGEYGMPLGAGRWSFLNIPEPVAAADADFNRGVTRAEFAAAAADRFRQIDAAQAGGKRGTLDPATLPKTPAQAAVTACDPTRVAPPPKRPR</sequence>
<dbReference type="Gene3D" id="1.10.238.10">
    <property type="entry name" value="EF-hand"/>
    <property type="match status" value="1"/>
</dbReference>
<protein>
    <recommendedName>
        <fullName evidence="2">EF-hand domain-containing protein</fullName>
    </recommendedName>
</protein>
<reference evidence="3 4" key="1">
    <citation type="submission" date="2019-07" db="EMBL/GenBank/DDBJ databases">
        <title>Sphingomonas solaris sp. nov., isolated from a solar panel from Boston, Massachusetts.</title>
        <authorList>
            <person name="Tanner K."/>
            <person name="Pascual J."/>
            <person name="Mancuso C."/>
            <person name="Pereto J."/>
            <person name="Khalil A."/>
            <person name="Vilanova C."/>
        </authorList>
    </citation>
    <scope>NUCLEOTIDE SEQUENCE [LARGE SCALE GENOMIC DNA]</scope>
    <source>
        <strain evidence="3 4">R4DWN</strain>
    </source>
</reference>
<dbReference type="SUPFAM" id="SSF47473">
    <property type="entry name" value="EF-hand"/>
    <property type="match status" value="1"/>
</dbReference>
<dbReference type="InterPro" id="IPR011992">
    <property type="entry name" value="EF-hand-dom_pair"/>
</dbReference>
<name>A0A558R0G4_9SPHN</name>